<feature type="region of interest" description="Disordered" evidence="1">
    <location>
        <begin position="76"/>
        <end position="114"/>
    </location>
</feature>
<evidence type="ECO:0000256" key="1">
    <source>
        <dbReference type="SAM" id="MobiDB-lite"/>
    </source>
</evidence>
<name>A0A0L8G9W4_OCTBM</name>
<sequence>MLSSLRYGAEIWAVLKAQVDKLYAYMMRRLRRIMNIILFEKTRNQENLWHGCLPPLMEIFIERTLQCSGHVRRVKTKNSQDKSFTSNYTKEKETMEDQDRDSKKLKKEYEVERD</sequence>
<organism evidence="2">
    <name type="scientific">Octopus bimaculoides</name>
    <name type="common">California two-spotted octopus</name>
    <dbReference type="NCBI Taxonomy" id="37653"/>
    <lineage>
        <taxon>Eukaryota</taxon>
        <taxon>Metazoa</taxon>
        <taxon>Spiralia</taxon>
        <taxon>Lophotrochozoa</taxon>
        <taxon>Mollusca</taxon>
        <taxon>Cephalopoda</taxon>
        <taxon>Coleoidea</taxon>
        <taxon>Octopodiformes</taxon>
        <taxon>Octopoda</taxon>
        <taxon>Incirrata</taxon>
        <taxon>Octopodidae</taxon>
        <taxon>Octopus</taxon>
    </lineage>
</organism>
<protein>
    <submittedName>
        <fullName evidence="2">Uncharacterized protein</fullName>
    </submittedName>
</protein>
<feature type="compositionally biased region" description="Basic and acidic residues" evidence="1">
    <location>
        <begin position="89"/>
        <end position="114"/>
    </location>
</feature>
<accession>A0A0L8G9W4</accession>
<gene>
    <name evidence="2" type="ORF">OCBIM_22037611mg</name>
</gene>
<reference evidence="2" key="1">
    <citation type="submission" date="2015-07" db="EMBL/GenBank/DDBJ databases">
        <title>MeaNS - Measles Nucleotide Surveillance Program.</title>
        <authorList>
            <person name="Tran T."/>
            <person name="Druce J."/>
        </authorList>
    </citation>
    <scope>NUCLEOTIDE SEQUENCE</scope>
    <source>
        <strain evidence="2">UCB-OBI-ISO-001</strain>
        <tissue evidence="2">Gonad</tissue>
    </source>
</reference>
<evidence type="ECO:0000313" key="2">
    <source>
        <dbReference type="EMBL" id="KOF73634.1"/>
    </source>
</evidence>
<dbReference type="EMBL" id="KQ423077">
    <property type="protein sequence ID" value="KOF73634.1"/>
    <property type="molecule type" value="Genomic_DNA"/>
</dbReference>
<dbReference type="AlphaFoldDB" id="A0A0L8G9W4"/>
<proteinExistence type="predicted"/>